<dbReference type="Gene3D" id="3.40.190.10">
    <property type="entry name" value="Periplasmic binding protein-like II"/>
    <property type="match status" value="1"/>
</dbReference>
<reference evidence="1 2" key="1">
    <citation type="submission" date="2020-07" db="EMBL/GenBank/DDBJ databases">
        <title>Sequencing the genomes of 1000 actinobacteria strains.</title>
        <authorList>
            <person name="Klenk H.-P."/>
        </authorList>
    </citation>
    <scope>NUCLEOTIDE SEQUENCE [LARGE SCALE GENOMIC DNA]</scope>
    <source>
        <strain evidence="1 2">DSM 24662</strain>
    </source>
</reference>
<keyword evidence="2" id="KW-1185">Reference proteome</keyword>
<comment type="caution">
    <text evidence="1">The sequence shown here is derived from an EMBL/GenBank/DDBJ whole genome shotgun (WGS) entry which is preliminary data.</text>
</comment>
<dbReference type="AlphaFoldDB" id="A0A7Y9GRL8"/>
<protein>
    <submittedName>
        <fullName evidence="1">ABC-type amino acid transport substrate-binding protein</fullName>
    </submittedName>
</protein>
<proteinExistence type="predicted"/>
<organism evidence="1 2">
    <name type="scientific">Microbacterium immunditiarum</name>
    <dbReference type="NCBI Taxonomy" id="337480"/>
    <lineage>
        <taxon>Bacteria</taxon>
        <taxon>Bacillati</taxon>
        <taxon>Actinomycetota</taxon>
        <taxon>Actinomycetes</taxon>
        <taxon>Micrococcales</taxon>
        <taxon>Microbacteriaceae</taxon>
        <taxon>Microbacterium</taxon>
    </lineage>
</organism>
<evidence type="ECO:0000313" key="1">
    <source>
        <dbReference type="EMBL" id="NYE21454.1"/>
    </source>
</evidence>
<sequence length="146" mass="15317">MLVAAAVLSGCGTRIPADPDGTLDRVTHGTLRVGASPSGTLVVVDDGRVRGPLVELIEGFAAERDANLEWTVDSEEDLVDDLEGGRLDLAIGGMTDKTPWADRVSVTRGYPDVPGSGDASVVVLLPMGENALQAALETYLDEELSR</sequence>
<dbReference type="EMBL" id="JACCBV010000001">
    <property type="protein sequence ID" value="NYE21454.1"/>
    <property type="molecule type" value="Genomic_DNA"/>
</dbReference>
<dbReference type="SUPFAM" id="SSF53850">
    <property type="entry name" value="Periplasmic binding protein-like II"/>
    <property type="match status" value="1"/>
</dbReference>
<name>A0A7Y9GRL8_9MICO</name>
<gene>
    <name evidence="1" type="ORF">BJ991_003482</name>
</gene>
<dbReference type="RefSeq" id="WP_179492089.1">
    <property type="nucleotide sequence ID" value="NZ_JACCBV010000001.1"/>
</dbReference>
<dbReference type="Proteomes" id="UP000576969">
    <property type="component" value="Unassembled WGS sequence"/>
</dbReference>
<evidence type="ECO:0000313" key="2">
    <source>
        <dbReference type="Proteomes" id="UP000576969"/>
    </source>
</evidence>
<accession>A0A7Y9GRL8</accession>